<feature type="transmembrane region" description="Helical" evidence="4">
    <location>
        <begin position="224"/>
        <end position="246"/>
    </location>
</feature>
<evidence type="ECO:0000256" key="2">
    <source>
        <dbReference type="ARBA" id="ARBA00023125"/>
    </source>
</evidence>
<dbReference type="AlphaFoldDB" id="A0A7X2ZW20"/>
<dbReference type="Proteomes" id="UP000540519">
    <property type="component" value="Unassembled WGS sequence"/>
</dbReference>
<organism evidence="6 7">
    <name type="scientific">Zobellia amurskyensis</name>
    <dbReference type="NCBI Taxonomy" id="248905"/>
    <lineage>
        <taxon>Bacteria</taxon>
        <taxon>Pseudomonadati</taxon>
        <taxon>Bacteroidota</taxon>
        <taxon>Flavobacteriia</taxon>
        <taxon>Flavobacteriales</taxon>
        <taxon>Flavobacteriaceae</taxon>
        <taxon>Zobellia</taxon>
    </lineage>
</organism>
<keyword evidence="4" id="KW-0472">Membrane</keyword>
<keyword evidence="2" id="KW-0238">DNA-binding</keyword>
<evidence type="ECO:0000313" key="7">
    <source>
        <dbReference type="Proteomes" id="UP000540519"/>
    </source>
</evidence>
<feature type="transmembrane region" description="Helical" evidence="4">
    <location>
        <begin position="35"/>
        <end position="61"/>
    </location>
</feature>
<dbReference type="InterPro" id="IPR018060">
    <property type="entry name" value="HTH_AraC"/>
</dbReference>
<feature type="transmembrane region" description="Helical" evidence="4">
    <location>
        <begin position="193"/>
        <end position="218"/>
    </location>
</feature>
<feature type="transmembrane region" description="Helical" evidence="4">
    <location>
        <begin position="154"/>
        <end position="172"/>
    </location>
</feature>
<evidence type="ECO:0000259" key="5">
    <source>
        <dbReference type="PROSITE" id="PS01124"/>
    </source>
</evidence>
<evidence type="ECO:0000256" key="1">
    <source>
        <dbReference type="ARBA" id="ARBA00023015"/>
    </source>
</evidence>
<proteinExistence type="predicted"/>
<keyword evidence="4" id="KW-1133">Transmembrane helix</keyword>
<name>A0A7X2ZW20_9FLAO</name>
<dbReference type="PANTHER" id="PTHR43280:SF2">
    <property type="entry name" value="HTH-TYPE TRANSCRIPTIONAL REGULATOR EXSA"/>
    <property type="match status" value="1"/>
</dbReference>
<gene>
    <name evidence="6" type="ORF">D9O36_16385</name>
</gene>
<dbReference type="Pfam" id="PF12833">
    <property type="entry name" value="HTH_18"/>
    <property type="match status" value="1"/>
</dbReference>
<evidence type="ECO:0000256" key="3">
    <source>
        <dbReference type="ARBA" id="ARBA00023163"/>
    </source>
</evidence>
<dbReference type="EMBL" id="RCNR01000040">
    <property type="protein sequence ID" value="MUH37432.1"/>
    <property type="molecule type" value="Genomic_DNA"/>
</dbReference>
<dbReference type="PANTHER" id="PTHR43280">
    <property type="entry name" value="ARAC-FAMILY TRANSCRIPTIONAL REGULATOR"/>
    <property type="match status" value="1"/>
</dbReference>
<dbReference type="PROSITE" id="PS00041">
    <property type="entry name" value="HTH_ARAC_FAMILY_1"/>
    <property type="match status" value="1"/>
</dbReference>
<reference evidence="6 7" key="1">
    <citation type="journal article" date="2019" name="Mar. Drugs">
        <title>Comparative Genomics and CAZyme Genome Repertoires of Marine Zobellia amurskyensis KMM 3526(T) and Zobellia laminariae KMM 3676(T).</title>
        <authorList>
            <person name="Chernysheva N."/>
            <person name="Bystritskaya E."/>
            <person name="Stenkova A."/>
            <person name="Golovkin I."/>
            <person name="Nedashkovskaya O."/>
            <person name="Isaeva M."/>
        </authorList>
    </citation>
    <scope>NUCLEOTIDE SEQUENCE [LARGE SCALE GENOMIC DNA]</scope>
    <source>
        <strain evidence="6 7">KMM 3526</strain>
    </source>
</reference>
<evidence type="ECO:0000256" key="4">
    <source>
        <dbReference type="SAM" id="Phobius"/>
    </source>
</evidence>
<dbReference type="InterPro" id="IPR009057">
    <property type="entry name" value="Homeodomain-like_sf"/>
</dbReference>
<keyword evidence="4" id="KW-0812">Transmembrane</keyword>
<feature type="transmembrane region" description="Helical" evidence="4">
    <location>
        <begin position="99"/>
        <end position="117"/>
    </location>
</feature>
<dbReference type="RefSeq" id="WP_155600721.1">
    <property type="nucleotide sequence ID" value="NZ_RCNR01000040.1"/>
</dbReference>
<sequence>MLVDILQFVGVLFCLFTAFLIRFRLNKDNSFSGHLLAVILLLIAICNSFYLFIVYGIINYFPYLYKIPAPLTFLIFPLSYLYVRAVLNGEKSFKKMDALHLIPFILFTVNYFPFYTMDLSEKSQFVFEITQDFSKSYTGQDGLLPEWVNITSRASASILYLLFQWHLIINYFRKRQQILSKQFALVKKWVYDLTIIQTIHSVSLVILYSVNALIATGIIPMVRYTHVILGLLVSGSFLLVSCYLLWNPNLLIGLPNLFIKNPDTDAASITADIEVIFTELDKYLNKTKAFLDPNLKIDTLSRATNIPVRKLTHVISESNYDNFNDYINQLRITYAADKIEDNYLHTYSVEALSTTCGFNSKNAFYRAFKKAHDCTPGQYYTNHFGSSND</sequence>
<dbReference type="OrthoDB" id="6283866at2"/>
<dbReference type="SUPFAM" id="SSF46689">
    <property type="entry name" value="Homeodomain-like"/>
    <property type="match status" value="1"/>
</dbReference>
<feature type="transmembrane region" description="Helical" evidence="4">
    <location>
        <begin position="67"/>
        <end position="87"/>
    </location>
</feature>
<dbReference type="GO" id="GO:0003700">
    <property type="term" value="F:DNA-binding transcription factor activity"/>
    <property type="evidence" value="ECO:0007669"/>
    <property type="project" value="InterPro"/>
</dbReference>
<keyword evidence="1" id="KW-0805">Transcription regulation</keyword>
<accession>A0A7X2ZW20</accession>
<dbReference type="GO" id="GO:0043565">
    <property type="term" value="F:sequence-specific DNA binding"/>
    <property type="evidence" value="ECO:0007669"/>
    <property type="project" value="InterPro"/>
</dbReference>
<dbReference type="PROSITE" id="PS01124">
    <property type="entry name" value="HTH_ARAC_FAMILY_2"/>
    <property type="match status" value="1"/>
</dbReference>
<evidence type="ECO:0000313" key="6">
    <source>
        <dbReference type="EMBL" id="MUH37432.1"/>
    </source>
</evidence>
<keyword evidence="3" id="KW-0804">Transcription</keyword>
<feature type="domain" description="HTH araC/xylS-type" evidence="5">
    <location>
        <begin position="274"/>
        <end position="382"/>
    </location>
</feature>
<dbReference type="Gene3D" id="1.10.10.60">
    <property type="entry name" value="Homeodomain-like"/>
    <property type="match status" value="1"/>
</dbReference>
<feature type="transmembrane region" description="Helical" evidence="4">
    <location>
        <begin position="6"/>
        <end position="23"/>
    </location>
</feature>
<keyword evidence="7" id="KW-1185">Reference proteome</keyword>
<dbReference type="InterPro" id="IPR018062">
    <property type="entry name" value="HTH_AraC-typ_CS"/>
</dbReference>
<protein>
    <submittedName>
        <fullName evidence="6">AraC family transcriptional regulator</fullName>
    </submittedName>
</protein>
<comment type="caution">
    <text evidence="6">The sequence shown here is derived from an EMBL/GenBank/DDBJ whole genome shotgun (WGS) entry which is preliminary data.</text>
</comment>
<dbReference type="SMART" id="SM00342">
    <property type="entry name" value="HTH_ARAC"/>
    <property type="match status" value="1"/>
</dbReference>